<dbReference type="PANTHER" id="PTHR31485">
    <property type="entry name" value="PEPTIDYL SERINE ALPHA-GALACTOSYLTRANSFERASE"/>
    <property type="match status" value="1"/>
</dbReference>
<dbReference type="VEuPathDB" id="FungiDB:AeMF1_005585"/>
<comment type="caution">
    <text evidence="2">The sequence shown here is derived from an EMBL/GenBank/DDBJ whole genome shotgun (WGS) entry which is preliminary data.</text>
</comment>
<reference evidence="2 3" key="1">
    <citation type="submission" date="2019-07" db="EMBL/GenBank/DDBJ databases">
        <title>Genomics analysis of Aphanomyces spp. identifies a new class of oomycete effector associated with host adaptation.</title>
        <authorList>
            <person name="Gaulin E."/>
        </authorList>
    </citation>
    <scope>NUCLEOTIDE SEQUENCE [LARGE SCALE GENOMIC DNA]</scope>
    <source>
        <strain evidence="2 3">ATCC 201684</strain>
    </source>
</reference>
<dbReference type="EMBL" id="VJMJ01000178">
    <property type="protein sequence ID" value="KAF0728390.1"/>
    <property type="molecule type" value="Genomic_DNA"/>
</dbReference>
<dbReference type="Proteomes" id="UP000481153">
    <property type="component" value="Unassembled WGS sequence"/>
</dbReference>
<keyword evidence="1" id="KW-1133">Transmembrane helix</keyword>
<evidence type="ECO:0000313" key="3">
    <source>
        <dbReference type="Proteomes" id="UP000481153"/>
    </source>
</evidence>
<organism evidence="2 3">
    <name type="scientific">Aphanomyces euteiches</name>
    <dbReference type="NCBI Taxonomy" id="100861"/>
    <lineage>
        <taxon>Eukaryota</taxon>
        <taxon>Sar</taxon>
        <taxon>Stramenopiles</taxon>
        <taxon>Oomycota</taxon>
        <taxon>Saprolegniomycetes</taxon>
        <taxon>Saprolegniales</taxon>
        <taxon>Verrucalvaceae</taxon>
        <taxon>Aphanomyces</taxon>
    </lineage>
</organism>
<keyword evidence="3" id="KW-1185">Reference proteome</keyword>
<dbReference type="InterPro" id="IPR044845">
    <property type="entry name" value="HPAT/SRGT1-like"/>
</dbReference>
<evidence type="ECO:0000313" key="2">
    <source>
        <dbReference type="EMBL" id="KAF0728390.1"/>
    </source>
</evidence>
<keyword evidence="1" id="KW-0812">Transmembrane</keyword>
<protein>
    <submittedName>
        <fullName evidence="2">Uncharacterized protein</fullName>
    </submittedName>
</protein>
<proteinExistence type="predicted"/>
<dbReference type="GO" id="GO:0016757">
    <property type="term" value="F:glycosyltransferase activity"/>
    <property type="evidence" value="ECO:0007669"/>
    <property type="project" value="InterPro"/>
</dbReference>
<evidence type="ECO:0000256" key="1">
    <source>
        <dbReference type="SAM" id="Phobius"/>
    </source>
</evidence>
<dbReference type="PANTHER" id="PTHR31485:SF7">
    <property type="entry name" value="PEPTIDYL SERINE ALPHA-GALACTOSYLTRANSFERASE"/>
    <property type="match status" value="1"/>
</dbReference>
<accession>A0A6G0WM23</accession>
<gene>
    <name evidence="2" type="ORF">Ae201684_013754</name>
</gene>
<feature type="transmembrane region" description="Helical" evidence="1">
    <location>
        <begin position="20"/>
        <end position="42"/>
    </location>
</feature>
<sequence>MVNGASFASLQPLNRQPTWILVAICTVIGLGFVALDIEIGFVDLSSSVSHPQDVKDATVKIVHANKLIEKIVDKPSVGFQREYQNDAYDNTYVHVVYSMSCDQPNRPLQSAALQISASKVGHRGPITEIISGCNEDDIIRVSNEPTFYYDFHRHFTPSYHRHPEPGIDDNYVPYNKPYSLKNFLHAAKVSVGARDNMSIALVDIDFAFFQPLRVNLGRNVTKYYHGKIQDRDILDTVEDGYALAGDWTAYYGGGWFDAANKYKKDAICKGKPCMNVTEEEGREFYAGSGPPYILTKNDWLRMIDDYCKFVVEGRKLDSDWMIEMYGYGLAAGNHKIKHMLLGNLGPTWPRLEKNLWNFLDETMPNPCDNTTLDIVMPKDPPVMIHYCQKYGYLDAEDQGWHFYKYHIPYDILKCDAMILQLPPPTQWTDIPTLNLTGRGLNTKRHEIWAMCTLAKIMNQAILTMKEKLCPLGYNTFEGIPMNEPNVRDTALPGSVPKVMDDPFEDW</sequence>
<dbReference type="AlphaFoldDB" id="A0A6G0WM23"/>
<keyword evidence="1" id="KW-0472">Membrane</keyword>
<name>A0A6G0WM23_9STRA</name>